<sequence length="298" mass="32843">MTTVDDRTGPARAATDEHRREARRRELGELIDRDPETLSDGALLVDQLALDSLAMMTVLGWLGSQGVTLDAGRDRPVSVGDVLSLMDRAAFPGLSIQVADGRGPRPSGPAEVAVRPHSSDDPLAPVLSDPTFRLTPVEPDDIGFLFALATRPETCFRWRYRGAPPSLERFAGDLWKQVLVQYVARRAVDDGPVGHVISYGADPSMRYAYLGAAFQSRYVGTGLAANAVAVFARHLFHTFPLHKIYMEIPGFNWPQVRSGEGRLFQVEGVLRGHDYYAGRHWDQYLCAIYPDRPGAEAL</sequence>
<evidence type="ECO:0000313" key="3">
    <source>
        <dbReference type="EMBL" id="ROP28342.1"/>
    </source>
</evidence>
<dbReference type="AlphaFoldDB" id="A0A3N1GDH1"/>
<comment type="caution">
    <text evidence="3">The sequence shown here is derived from an EMBL/GenBank/DDBJ whole genome shotgun (WGS) entry which is preliminary data.</text>
</comment>
<dbReference type="Pfam" id="PF13302">
    <property type="entry name" value="Acetyltransf_3"/>
    <property type="match status" value="1"/>
</dbReference>
<evidence type="ECO:0000259" key="2">
    <source>
        <dbReference type="Pfam" id="PF13302"/>
    </source>
</evidence>
<gene>
    <name evidence="3" type="ORF">EDD30_1090</name>
</gene>
<reference evidence="3 4" key="1">
    <citation type="submission" date="2018-11" db="EMBL/GenBank/DDBJ databases">
        <title>Sequencing the genomes of 1000 actinobacteria strains.</title>
        <authorList>
            <person name="Klenk H.-P."/>
        </authorList>
    </citation>
    <scope>NUCLEOTIDE SEQUENCE [LARGE SCALE GENOMIC DNA]</scope>
    <source>
        <strain evidence="3 4">DSM 43634</strain>
    </source>
</reference>
<keyword evidence="3" id="KW-0808">Transferase</keyword>
<evidence type="ECO:0000256" key="1">
    <source>
        <dbReference type="SAM" id="MobiDB-lite"/>
    </source>
</evidence>
<evidence type="ECO:0000313" key="4">
    <source>
        <dbReference type="Proteomes" id="UP000271683"/>
    </source>
</evidence>
<dbReference type="EMBL" id="RJKL01000001">
    <property type="protein sequence ID" value="ROP28342.1"/>
    <property type="molecule type" value="Genomic_DNA"/>
</dbReference>
<dbReference type="Gene3D" id="3.40.630.30">
    <property type="match status" value="1"/>
</dbReference>
<feature type="domain" description="N-acetyltransferase" evidence="2">
    <location>
        <begin position="133"/>
        <end position="252"/>
    </location>
</feature>
<protein>
    <submittedName>
        <fullName evidence="3">RimJ/RimL family protein N-acetyltransferase</fullName>
    </submittedName>
</protein>
<dbReference type="InterPro" id="IPR016181">
    <property type="entry name" value="Acyl_CoA_acyltransferase"/>
</dbReference>
<feature type="region of interest" description="Disordered" evidence="1">
    <location>
        <begin position="1"/>
        <end position="28"/>
    </location>
</feature>
<proteinExistence type="predicted"/>
<dbReference type="SUPFAM" id="SSF55729">
    <property type="entry name" value="Acyl-CoA N-acyltransferases (Nat)"/>
    <property type="match status" value="1"/>
</dbReference>
<dbReference type="InterPro" id="IPR000182">
    <property type="entry name" value="GNAT_dom"/>
</dbReference>
<feature type="region of interest" description="Disordered" evidence="1">
    <location>
        <begin position="98"/>
        <end position="120"/>
    </location>
</feature>
<dbReference type="Proteomes" id="UP000271683">
    <property type="component" value="Unassembled WGS sequence"/>
</dbReference>
<name>A0A3N1GDH1_9ACTN</name>
<accession>A0A3N1GDH1</accession>
<organism evidence="3 4">
    <name type="scientific">Couchioplanes caeruleus</name>
    <dbReference type="NCBI Taxonomy" id="56438"/>
    <lineage>
        <taxon>Bacteria</taxon>
        <taxon>Bacillati</taxon>
        <taxon>Actinomycetota</taxon>
        <taxon>Actinomycetes</taxon>
        <taxon>Micromonosporales</taxon>
        <taxon>Micromonosporaceae</taxon>
        <taxon>Couchioplanes</taxon>
    </lineage>
</organism>
<dbReference type="GO" id="GO:0016747">
    <property type="term" value="F:acyltransferase activity, transferring groups other than amino-acyl groups"/>
    <property type="evidence" value="ECO:0007669"/>
    <property type="project" value="InterPro"/>
</dbReference>
<dbReference type="RefSeq" id="WP_170047711.1">
    <property type="nucleotide sequence ID" value="NZ_RJKL01000001.1"/>
</dbReference>